<dbReference type="InterPro" id="IPR016032">
    <property type="entry name" value="Sig_transdc_resp-reg_C-effctor"/>
</dbReference>
<keyword evidence="6" id="KW-1185">Reference proteome</keyword>
<feature type="domain" description="OmpR/PhoB-type" evidence="4">
    <location>
        <begin position="13"/>
        <end position="113"/>
    </location>
</feature>
<evidence type="ECO:0000313" key="6">
    <source>
        <dbReference type="Proteomes" id="UP000009175"/>
    </source>
</evidence>
<dbReference type="GO" id="GO:0006355">
    <property type="term" value="P:regulation of DNA-templated transcription"/>
    <property type="evidence" value="ECO:0007669"/>
    <property type="project" value="InterPro"/>
</dbReference>
<dbReference type="KEGG" id="saz:Sama_0554"/>
<name>A1S307_SHEAM</name>
<dbReference type="HOGENOM" id="CLU_394260_0_0_6"/>
<protein>
    <submittedName>
        <fullName evidence="5">Putative transcriptional regulator, CadC</fullName>
    </submittedName>
</protein>
<reference evidence="5 6" key="1">
    <citation type="submission" date="2006-12" db="EMBL/GenBank/DDBJ databases">
        <title>Complete sequence of Shewanella amazonensis SB2B.</title>
        <authorList>
            <consortium name="US DOE Joint Genome Institute"/>
            <person name="Copeland A."/>
            <person name="Lucas S."/>
            <person name="Lapidus A."/>
            <person name="Barry K."/>
            <person name="Detter J.C."/>
            <person name="Glavina del Rio T."/>
            <person name="Hammon N."/>
            <person name="Israni S."/>
            <person name="Dalin E."/>
            <person name="Tice H."/>
            <person name="Pitluck S."/>
            <person name="Munk A.C."/>
            <person name="Brettin T."/>
            <person name="Bruce D."/>
            <person name="Han C."/>
            <person name="Tapia R."/>
            <person name="Gilna P."/>
            <person name="Schmutz J."/>
            <person name="Larimer F."/>
            <person name="Land M."/>
            <person name="Hauser L."/>
            <person name="Kyrpides N."/>
            <person name="Mikhailova N."/>
            <person name="Fredrickson J."/>
            <person name="Richardson P."/>
        </authorList>
    </citation>
    <scope>NUCLEOTIDE SEQUENCE [LARGE SCALE GENOMIC DNA]</scope>
    <source>
        <strain evidence="6">ATCC BAA-1098 / SB2B</strain>
    </source>
</reference>
<comment type="similarity">
    <text evidence="1">Belongs to the TolB family.</text>
</comment>
<evidence type="ECO:0000259" key="4">
    <source>
        <dbReference type="PROSITE" id="PS51755"/>
    </source>
</evidence>
<dbReference type="GO" id="GO:0003677">
    <property type="term" value="F:DNA binding"/>
    <property type="evidence" value="ECO:0007669"/>
    <property type="project" value="UniProtKB-UniRule"/>
</dbReference>
<dbReference type="OrthoDB" id="9782895at2"/>
<evidence type="ECO:0000256" key="1">
    <source>
        <dbReference type="ARBA" id="ARBA00009820"/>
    </source>
</evidence>
<dbReference type="InterPro" id="IPR011042">
    <property type="entry name" value="6-blade_b-propeller_TolB-like"/>
</dbReference>
<dbReference type="SMART" id="SM00862">
    <property type="entry name" value="Trans_reg_C"/>
    <property type="match status" value="1"/>
</dbReference>
<evidence type="ECO:0000256" key="3">
    <source>
        <dbReference type="PROSITE-ProRule" id="PRU01091"/>
    </source>
</evidence>
<dbReference type="InterPro" id="IPR001867">
    <property type="entry name" value="OmpR/PhoB-type_DNA-bd"/>
</dbReference>
<dbReference type="InterPro" id="IPR011659">
    <property type="entry name" value="WD40"/>
</dbReference>
<dbReference type="AlphaFoldDB" id="A1S307"/>
<proteinExistence type="inferred from homology"/>
<dbReference type="eggNOG" id="COG0823">
    <property type="taxonomic scope" value="Bacteria"/>
</dbReference>
<gene>
    <name evidence="5" type="ordered locus">Sama_0554</name>
</gene>
<dbReference type="Gene3D" id="1.10.10.10">
    <property type="entry name" value="Winged helix-like DNA-binding domain superfamily/Winged helix DNA-binding domain"/>
    <property type="match status" value="1"/>
</dbReference>
<dbReference type="GO" id="GO:0000160">
    <property type="term" value="P:phosphorelay signal transduction system"/>
    <property type="evidence" value="ECO:0007669"/>
    <property type="project" value="InterPro"/>
</dbReference>
<dbReference type="SUPFAM" id="SSF46894">
    <property type="entry name" value="C-terminal effector domain of the bipartite response regulators"/>
    <property type="match status" value="1"/>
</dbReference>
<organism evidence="5 6">
    <name type="scientific">Shewanella amazonensis (strain ATCC BAA-1098 / SB2B)</name>
    <dbReference type="NCBI Taxonomy" id="326297"/>
    <lineage>
        <taxon>Bacteria</taxon>
        <taxon>Pseudomonadati</taxon>
        <taxon>Pseudomonadota</taxon>
        <taxon>Gammaproteobacteria</taxon>
        <taxon>Alteromonadales</taxon>
        <taxon>Shewanellaceae</taxon>
        <taxon>Shewanella</taxon>
    </lineage>
</organism>
<dbReference type="InterPro" id="IPR036388">
    <property type="entry name" value="WH-like_DNA-bd_sf"/>
</dbReference>
<dbReference type="PROSITE" id="PS51755">
    <property type="entry name" value="OMPR_PHOB"/>
    <property type="match status" value="1"/>
</dbReference>
<dbReference type="SUPFAM" id="SSF82171">
    <property type="entry name" value="DPP6 N-terminal domain-like"/>
    <property type="match status" value="1"/>
</dbReference>
<keyword evidence="2 3" id="KW-0238">DNA-binding</keyword>
<feature type="DNA-binding region" description="OmpR/PhoB-type" evidence="3">
    <location>
        <begin position="13"/>
        <end position="113"/>
    </location>
</feature>
<dbReference type="STRING" id="326297.Sama_0554"/>
<accession>A1S307</accession>
<sequence>MIKLRLAMAESPHTRFKLNNFIIDCHNMTIDNGDKSVKLPIKVFDYLKLFLFNENHIVEHEDAINRIWNGNEGVGKRGYINAMWQIRKAFTDLGADCDELFKTLPKVGYVLTVTPEPIPRLAVPAPTRRWPLLVLISLMLLAGLASYSLIQNRKFGPAQEQIEDTMKFPALTSVTNFQGVEEHPAISNDGNMLAFQWLQENRHSGLYIKDLSDSKNPLRLVSSGKYQEALPIWSPDDTALAYVRIDDKNQCQIRVKQLRTQQEKLIDTDCGYVEFKKMLDWSPDGRMLLYPKRINGIFAFFKYDFVTEKTTQVSFPEKNTSDFMGIWLENNQDIVVVREQAQQYKLILLQPSGQEKSLLDYKESITGLTRGKDNNQVFVNFSENGKIATYLLSFNNIDAPELKLINQLSGASGLSFNHKTNELLVAKHQSSEYIVQRRFDSAQIVRRVFSSNRDLYGQFISDPENIVFVSNRSANWDLWRQNEQEARNLTNGIGTVNFASVSPDGKHFATALVKEGDDKQRLYIGNVQDGHLIRVDTGSLTPTFPTWSLDGSLVYFSAIKNNHNGIYQLDIKTSTTTQLTFTDEIYAIPAGNDQLLVSRTNEDGIWRFDINSNQFSQIVTDLSINDFGSFFIQDDELYYLTRTKQSDIIKKYQENDNDAILAIYPADSVRKYFGISKGDSDSFLITLNSIYDADIFSFPVTF</sequence>
<evidence type="ECO:0000256" key="2">
    <source>
        <dbReference type="ARBA" id="ARBA00023125"/>
    </source>
</evidence>
<dbReference type="PANTHER" id="PTHR36842">
    <property type="entry name" value="PROTEIN TOLB HOMOLOG"/>
    <property type="match status" value="1"/>
</dbReference>
<dbReference type="Proteomes" id="UP000009175">
    <property type="component" value="Chromosome"/>
</dbReference>
<dbReference type="EMBL" id="CP000507">
    <property type="protein sequence ID" value="ABL98763.1"/>
    <property type="molecule type" value="Genomic_DNA"/>
</dbReference>
<evidence type="ECO:0000313" key="5">
    <source>
        <dbReference type="EMBL" id="ABL98763.1"/>
    </source>
</evidence>
<dbReference type="Gene3D" id="2.120.10.30">
    <property type="entry name" value="TolB, C-terminal domain"/>
    <property type="match status" value="2"/>
</dbReference>
<dbReference type="Pfam" id="PF07676">
    <property type="entry name" value="PD40"/>
    <property type="match status" value="1"/>
</dbReference>